<keyword evidence="3" id="KW-0808">Transferase</keyword>
<evidence type="ECO:0000256" key="3">
    <source>
        <dbReference type="ARBA" id="ARBA00022679"/>
    </source>
</evidence>
<comment type="similarity">
    <text evidence="1">Belongs to the CFA/CMAS family.</text>
</comment>
<dbReference type="Proteomes" id="UP000175829">
    <property type="component" value="Unassembled WGS sequence"/>
</dbReference>
<dbReference type="CDD" id="cd02440">
    <property type="entry name" value="AdoMet_MTases"/>
    <property type="match status" value="1"/>
</dbReference>
<evidence type="ECO:0000313" key="7">
    <source>
        <dbReference type="Proteomes" id="UP000175829"/>
    </source>
</evidence>
<evidence type="ECO:0000313" key="6">
    <source>
        <dbReference type="EMBL" id="OEU99145.1"/>
    </source>
</evidence>
<organism evidence="6 7">
    <name type="scientific">Streptomyces qinglanensis</name>
    <dbReference type="NCBI Taxonomy" id="943816"/>
    <lineage>
        <taxon>Bacteria</taxon>
        <taxon>Bacillati</taxon>
        <taxon>Actinomycetota</taxon>
        <taxon>Actinomycetes</taxon>
        <taxon>Kitasatosporales</taxon>
        <taxon>Streptomycetaceae</taxon>
        <taxon>Streptomyces</taxon>
    </lineage>
</organism>
<dbReference type="InterPro" id="IPR050723">
    <property type="entry name" value="CFA/CMAS"/>
</dbReference>
<accession>A0A1E7K5G5</accession>
<dbReference type="Gene3D" id="3.40.50.150">
    <property type="entry name" value="Vaccinia Virus protein VP39"/>
    <property type="match status" value="1"/>
</dbReference>
<dbReference type="PIRSF" id="PIRSF003085">
    <property type="entry name" value="CMAS"/>
    <property type="match status" value="1"/>
</dbReference>
<evidence type="ECO:0000256" key="1">
    <source>
        <dbReference type="ARBA" id="ARBA00010815"/>
    </source>
</evidence>
<name>A0A1E7K5G5_9ACTN</name>
<gene>
    <name evidence="6" type="ORF">AN217_16490</name>
</gene>
<keyword evidence="5" id="KW-0443">Lipid metabolism</keyword>
<dbReference type="PANTHER" id="PTHR43667:SF2">
    <property type="entry name" value="FATTY ACID C-METHYL TRANSFERASE"/>
    <property type="match status" value="1"/>
</dbReference>
<keyword evidence="4" id="KW-0949">S-adenosyl-L-methionine</keyword>
<dbReference type="InterPro" id="IPR029063">
    <property type="entry name" value="SAM-dependent_MTases_sf"/>
</dbReference>
<evidence type="ECO:0000256" key="4">
    <source>
        <dbReference type="ARBA" id="ARBA00022691"/>
    </source>
</evidence>
<comment type="caution">
    <text evidence="6">The sequence shown here is derived from an EMBL/GenBank/DDBJ whole genome shotgun (WGS) entry which is preliminary data.</text>
</comment>
<dbReference type="AlphaFoldDB" id="A0A1E7K5G5"/>
<dbReference type="EMBL" id="LJGV01000022">
    <property type="protein sequence ID" value="OEU99145.1"/>
    <property type="molecule type" value="Genomic_DNA"/>
</dbReference>
<protein>
    <submittedName>
        <fullName evidence="6">Cyclopropane-fatty-acyl-phospholipid synthase</fullName>
    </submittedName>
</protein>
<reference evidence="6 7" key="1">
    <citation type="journal article" date="2016" name="Front. Microbiol.">
        <title>Comparative Genomics Analysis of Streptomyces Species Reveals Their Adaptation to the Marine Environment and Their Diversity at the Genomic Level.</title>
        <authorList>
            <person name="Tian X."/>
            <person name="Zhang Z."/>
            <person name="Yang T."/>
            <person name="Chen M."/>
            <person name="Li J."/>
            <person name="Chen F."/>
            <person name="Yang J."/>
            <person name="Li W."/>
            <person name="Zhang B."/>
            <person name="Zhang Z."/>
            <person name="Wu J."/>
            <person name="Zhang C."/>
            <person name="Long L."/>
            <person name="Xiao J."/>
        </authorList>
    </citation>
    <scope>NUCLEOTIDE SEQUENCE [LARGE SCALE GENOMIC DNA]</scope>
    <source>
        <strain evidence="6 7">SCSIO M10379</strain>
    </source>
</reference>
<dbReference type="GO" id="GO:0008168">
    <property type="term" value="F:methyltransferase activity"/>
    <property type="evidence" value="ECO:0007669"/>
    <property type="project" value="UniProtKB-KW"/>
</dbReference>
<evidence type="ECO:0000256" key="2">
    <source>
        <dbReference type="ARBA" id="ARBA00022603"/>
    </source>
</evidence>
<dbReference type="GO" id="GO:0032259">
    <property type="term" value="P:methylation"/>
    <property type="evidence" value="ECO:0007669"/>
    <property type="project" value="UniProtKB-KW"/>
</dbReference>
<dbReference type="SUPFAM" id="SSF53335">
    <property type="entry name" value="S-adenosyl-L-methionine-dependent methyltransferases"/>
    <property type="match status" value="1"/>
</dbReference>
<dbReference type="InterPro" id="IPR003333">
    <property type="entry name" value="CMAS"/>
</dbReference>
<evidence type="ECO:0000256" key="5">
    <source>
        <dbReference type="ARBA" id="ARBA00023098"/>
    </source>
</evidence>
<dbReference type="PATRIC" id="fig|943816.4.peg.2769"/>
<sequence>MTLHASPAVPSTHSVDPVRWPDVAAVPRSSWMRTAVTQRLLRRALGELPLRVRLPSGEQWGRGGPLMELHDPTAFHRRVGRFGLIGFGESYMAGEWDTPDPVGLLSVFAEHADRLLPPSLQRLRHLWAPRKPAAERNTVAGSRAHISHHYDLSNELFALFLDETLSYSAGLFRSLPADQEALAPAQRRKVDHMLDLADVGPGTRLLEIGTGWGELALRAARRGAEVVSVTLSQEQLDVARRRVEEAGLSDRVSVRLHDYRQVRGSFDAVVSVEMIEAVGAEHWPVYLGALDRLLVPGGRAALQAITMSHQRMLATRNTWTWIHKYIFPGGLIPSREALTRIAHEETALCLARYDRRGPHYAETLRLWRERFAEHTAEVSALGFDTVFRRMWDLYLAYSEAGFRTGYLDVQQLLFIKDGATAP</sequence>
<keyword evidence="2" id="KW-0489">Methyltransferase</keyword>
<dbReference type="GO" id="GO:0008610">
    <property type="term" value="P:lipid biosynthetic process"/>
    <property type="evidence" value="ECO:0007669"/>
    <property type="project" value="InterPro"/>
</dbReference>
<dbReference type="Pfam" id="PF02353">
    <property type="entry name" value="CMAS"/>
    <property type="match status" value="1"/>
</dbReference>
<dbReference type="PANTHER" id="PTHR43667">
    <property type="entry name" value="CYCLOPROPANE-FATTY-ACYL-PHOSPHOLIPID SYNTHASE"/>
    <property type="match status" value="1"/>
</dbReference>
<proteinExistence type="inferred from homology"/>